<dbReference type="Proteomes" id="UP000184699">
    <property type="component" value="Unassembled WGS sequence"/>
</dbReference>
<feature type="chain" id="PRO_5013178741" evidence="2">
    <location>
        <begin position="38"/>
        <end position="381"/>
    </location>
</feature>
<dbReference type="PROSITE" id="PS51257">
    <property type="entry name" value="PROKAR_LIPOPROTEIN"/>
    <property type="match status" value="1"/>
</dbReference>
<gene>
    <name evidence="4" type="ORF">SAMN05443544_1474</name>
</gene>
<dbReference type="RefSeq" id="WP_074259712.1">
    <property type="nucleotide sequence ID" value="NZ_FSRJ01000002.1"/>
</dbReference>
<proteinExistence type="inferred from homology"/>
<comment type="similarity">
    <text evidence="1">Belongs to the bacterial solute-binding protein 8 family.</text>
</comment>
<dbReference type="InterPro" id="IPR050902">
    <property type="entry name" value="ABC_Transporter_SBP"/>
</dbReference>
<feature type="signal peptide" evidence="2">
    <location>
        <begin position="1"/>
        <end position="37"/>
    </location>
</feature>
<dbReference type="OrthoDB" id="9797736at2"/>
<feature type="domain" description="Fe/B12 periplasmic-binding" evidence="3">
    <location>
        <begin position="110"/>
        <end position="374"/>
    </location>
</feature>
<evidence type="ECO:0000256" key="1">
    <source>
        <dbReference type="ARBA" id="ARBA00008814"/>
    </source>
</evidence>
<sequence>MASRVFPRPYSTRATRFAFIAVLAATAVLTTGCVATASGSTAEPQCVASSTPFAELAVDGSPRTIKGPSTACLADAALPAIDSDERPQLPVTITDDEGTKVTVTDASRILPIDVSGSLAATVFGLGLGDRVVGRDSSTGFAEASALPVVTQGGHNLTAEAILALDPTVVITDTTLGPLDVLDQLRDSGIPVVITTSERSLDTIDDLIGQVASALGVPERGELLSAQVDADLARVVAEIDAAIPTDPAVRPRIAFLYVRGSANVYYLFGAESGADSLIESIGGVDIASEIGWEGMRPVTAEALVAAQPDVVLLMSGGLESAGGIDGLLERLPALASTPAGVHRRFVDMADSEILSFGPRAPQVVEALARAVWAPEQSGYLDD</sequence>
<name>A0A1N6EUQ1_9MICO</name>
<reference evidence="5" key="1">
    <citation type="submission" date="2016-11" db="EMBL/GenBank/DDBJ databases">
        <authorList>
            <person name="Varghese N."/>
            <person name="Submissions S."/>
        </authorList>
    </citation>
    <scope>NUCLEOTIDE SEQUENCE [LARGE SCALE GENOMIC DNA]</scope>
    <source>
        <strain evidence="5">DSM 8595</strain>
    </source>
</reference>
<protein>
    <submittedName>
        <fullName evidence="4">Iron complex transport system substrate-binding protein</fullName>
    </submittedName>
</protein>
<dbReference type="EMBL" id="FSRJ01000002">
    <property type="protein sequence ID" value="SIN86643.1"/>
    <property type="molecule type" value="Genomic_DNA"/>
</dbReference>
<keyword evidence="5" id="KW-1185">Reference proteome</keyword>
<dbReference type="PANTHER" id="PTHR30535">
    <property type="entry name" value="VITAMIN B12-BINDING PROTEIN"/>
    <property type="match status" value="1"/>
</dbReference>
<organism evidence="4 5">
    <name type="scientific">Agromyces cerinus subsp. cerinus</name>
    <dbReference type="NCBI Taxonomy" id="232089"/>
    <lineage>
        <taxon>Bacteria</taxon>
        <taxon>Bacillati</taxon>
        <taxon>Actinomycetota</taxon>
        <taxon>Actinomycetes</taxon>
        <taxon>Micrococcales</taxon>
        <taxon>Microbacteriaceae</taxon>
        <taxon>Agromyces</taxon>
    </lineage>
</organism>
<accession>A0A1N6EUQ1</accession>
<dbReference type="AlphaFoldDB" id="A0A1N6EUQ1"/>
<evidence type="ECO:0000259" key="3">
    <source>
        <dbReference type="PROSITE" id="PS50983"/>
    </source>
</evidence>
<dbReference type="Gene3D" id="3.40.50.1980">
    <property type="entry name" value="Nitrogenase molybdenum iron protein domain"/>
    <property type="match status" value="2"/>
</dbReference>
<dbReference type="PANTHER" id="PTHR30535:SF4">
    <property type="entry name" value="HEMIN-BINDING PERIPLASMIC PROTEIN HMUT"/>
    <property type="match status" value="1"/>
</dbReference>
<evidence type="ECO:0000313" key="4">
    <source>
        <dbReference type="EMBL" id="SIN86643.1"/>
    </source>
</evidence>
<dbReference type="STRING" id="232089.SAMN05443544_1474"/>
<dbReference type="PROSITE" id="PS50983">
    <property type="entry name" value="FE_B12_PBP"/>
    <property type="match status" value="1"/>
</dbReference>
<dbReference type="Pfam" id="PF01497">
    <property type="entry name" value="Peripla_BP_2"/>
    <property type="match status" value="1"/>
</dbReference>
<keyword evidence="2" id="KW-0732">Signal</keyword>
<evidence type="ECO:0000313" key="5">
    <source>
        <dbReference type="Proteomes" id="UP000184699"/>
    </source>
</evidence>
<dbReference type="InterPro" id="IPR002491">
    <property type="entry name" value="ABC_transptr_periplasmic_BD"/>
</dbReference>
<dbReference type="SUPFAM" id="SSF53807">
    <property type="entry name" value="Helical backbone' metal receptor"/>
    <property type="match status" value="1"/>
</dbReference>
<evidence type="ECO:0000256" key="2">
    <source>
        <dbReference type="SAM" id="SignalP"/>
    </source>
</evidence>